<evidence type="ECO:0000256" key="1">
    <source>
        <dbReference type="SAM" id="Phobius"/>
    </source>
</evidence>
<dbReference type="EMBL" id="ABJB011025270">
    <property type="status" value="NOT_ANNOTATED_CDS"/>
    <property type="molecule type" value="Genomic_DNA"/>
</dbReference>
<dbReference type="EMBL" id="ABJB010671670">
    <property type="status" value="NOT_ANNOTATED_CDS"/>
    <property type="molecule type" value="Genomic_DNA"/>
</dbReference>
<feature type="non-terminal residue" evidence="2">
    <location>
        <position position="1"/>
    </location>
</feature>
<dbReference type="EMBL" id="ABJB010178475">
    <property type="status" value="NOT_ANNOTATED_CDS"/>
    <property type="molecule type" value="Genomic_DNA"/>
</dbReference>
<evidence type="ECO:0000313" key="4">
    <source>
        <dbReference type="Proteomes" id="UP000001555"/>
    </source>
</evidence>
<accession>B7PW83</accession>
<dbReference type="EMBL" id="ABJB010301490">
    <property type="status" value="NOT_ANNOTATED_CDS"/>
    <property type="molecule type" value="Genomic_DNA"/>
</dbReference>
<dbReference type="EnsemblMetazoa" id="ISCW019675-RA">
    <property type="protein sequence ID" value="ISCW019675-PA"/>
    <property type="gene ID" value="ISCW019675"/>
</dbReference>
<evidence type="ECO:0000313" key="3">
    <source>
        <dbReference type="EnsemblMetazoa" id="ISCW019675-PA"/>
    </source>
</evidence>
<keyword evidence="1" id="KW-1133">Transmembrane helix</keyword>
<organism>
    <name type="scientific">Ixodes scapularis</name>
    <name type="common">Black-legged tick</name>
    <name type="synonym">Deer tick</name>
    <dbReference type="NCBI Taxonomy" id="6945"/>
    <lineage>
        <taxon>Eukaryota</taxon>
        <taxon>Metazoa</taxon>
        <taxon>Ecdysozoa</taxon>
        <taxon>Arthropoda</taxon>
        <taxon>Chelicerata</taxon>
        <taxon>Arachnida</taxon>
        <taxon>Acari</taxon>
        <taxon>Parasitiformes</taxon>
        <taxon>Ixodida</taxon>
        <taxon>Ixodoidea</taxon>
        <taxon>Ixodidae</taxon>
        <taxon>Ixodinae</taxon>
        <taxon>Ixodes</taxon>
    </lineage>
</organism>
<sequence length="112" mass="12291">TWVVRVAADGSSADRALGITPAARRFTRRFLLRFFVSGEISGGEALVTRFSFVFYGDIFCDVRDVTTTWSGCDPLNVVSSAFVILVTALLLTPTFFFFFLLLVLSGPVLAIN</sequence>
<evidence type="ECO:0000313" key="2">
    <source>
        <dbReference type="EMBL" id="EEC10855.1"/>
    </source>
</evidence>
<dbReference type="AlphaFoldDB" id="B7PW83"/>
<dbReference type="EMBL" id="ABJB010118623">
    <property type="status" value="NOT_ANNOTATED_CDS"/>
    <property type="molecule type" value="Genomic_DNA"/>
</dbReference>
<name>B7PW83_IXOSC</name>
<dbReference type="EMBL" id="ABJB011091822">
    <property type="status" value="NOT_ANNOTATED_CDS"/>
    <property type="molecule type" value="Genomic_DNA"/>
</dbReference>
<dbReference type="EMBL" id="DS806217">
    <property type="protein sequence ID" value="EEC10855.1"/>
    <property type="molecule type" value="Genomic_DNA"/>
</dbReference>
<dbReference type="InParanoid" id="B7PW83"/>
<dbReference type="EMBL" id="ABJB010814789">
    <property type="status" value="NOT_ANNOTATED_CDS"/>
    <property type="molecule type" value="Genomic_DNA"/>
</dbReference>
<reference evidence="3" key="2">
    <citation type="submission" date="2020-05" db="UniProtKB">
        <authorList>
            <consortium name="EnsemblMetazoa"/>
        </authorList>
    </citation>
    <scope>IDENTIFICATION</scope>
    <source>
        <strain evidence="3">wikel</strain>
    </source>
</reference>
<keyword evidence="1" id="KW-0812">Transmembrane</keyword>
<feature type="transmembrane region" description="Helical" evidence="1">
    <location>
        <begin position="81"/>
        <end position="104"/>
    </location>
</feature>
<dbReference type="EMBL" id="ABJB010087259">
    <property type="status" value="NOT_ANNOTATED_CDS"/>
    <property type="molecule type" value="Genomic_DNA"/>
</dbReference>
<dbReference type="VEuPathDB" id="VectorBase:ISCW019675"/>
<gene>
    <name evidence="2" type="ORF">IscW_ISCW019675</name>
</gene>
<protein>
    <submittedName>
        <fullName evidence="2 3">Uncharacterized protein</fullName>
    </submittedName>
</protein>
<dbReference type="Proteomes" id="UP000001555">
    <property type="component" value="Unassembled WGS sequence"/>
</dbReference>
<keyword evidence="1" id="KW-0472">Membrane</keyword>
<keyword evidence="4" id="KW-1185">Reference proteome</keyword>
<dbReference type="HOGENOM" id="CLU_2152030_0_0_1"/>
<dbReference type="EMBL" id="ABJB010761682">
    <property type="status" value="NOT_ANNOTATED_CDS"/>
    <property type="molecule type" value="Genomic_DNA"/>
</dbReference>
<dbReference type="PaxDb" id="6945-B7PW83"/>
<reference evidence="2 4" key="1">
    <citation type="submission" date="2008-03" db="EMBL/GenBank/DDBJ databases">
        <title>Annotation of Ixodes scapularis.</title>
        <authorList>
            <consortium name="Ixodes scapularis Genome Project Consortium"/>
            <person name="Caler E."/>
            <person name="Hannick L.I."/>
            <person name="Bidwell S."/>
            <person name="Joardar V."/>
            <person name="Thiagarajan M."/>
            <person name="Amedeo P."/>
            <person name="Galinsky K.J."/>
            <person name="Schobel S."/>
            <person name="Inman J."/>
            <person name="Hostetler J."/>
            <person name="Miller J."/>
            <person name="Hammond M."/>
            <person name="Megy K."/>
            <person name="Lawson D."/>
            <person name="Kodira C."/>
            <person name="Sutton G."/>
            <person name="Meyer J."/>
            <person name="Hill C.A."/>
            <person name="Birren B."/>
            <person name="Nene V."/>
            <person name="Collins F."/>
            <person name="Alarcon-Chaidez F."/>
            <person name="Wikel S."/>
            <person name="Strausberg R."/>
        </authorList>
    </citation>
    <scope>NUCLEOTIDE SEQUENCE [LARGE SCALE GENOMIC DNA]</scope>
    <source>
        <strain evidence="4">Wikel</strain>
        <strain evidence="2">Wikel colony</strain>
    </source>
</reference>
<dbReference type="VEuPathDB" id="VectorBase:ISCI019675"/>
<dbReference type="EMBL" id="ABJB010217953">
    <property type="status" value="NOT_ANNOTATED_CDS"/>
    <property type="molecule type" value="Genomic_DNA"/>
</dbReference>
<proteinExistence type="predicted"/>